<evidence type="ECO:0000256" key="2">
    <source>
        <dbReference type="SAM" id="Phobius"/>
    </source>
</evidence>
<dbReference type="Proteomes" id="UP000198977">
    <property type="component" value="Unassembled WGS sequence"/>
</dbReference>
<dbReference type="OrthoDB" id="7159357at2"/>
<evidence type="ECO:0000313" key="4">
    <source>
        <dbReference type="EMBL" id="SFE01234.1"/>
    </source>
</evidence>
<dbReference type="EMBL" id="FOMW01000004">
    <property type="protein sequence ID" value="SFE01234.1"/>
    <property type="molecule type" value="Genomic_DNA"/>
</dbReference>
<evidence type="ECO:0000259" key="3">
    <source>
        <dbReference type="Pfam" id="PF13717"/>
    </source>
</evidence>
<dbReference type="NCBIfam" id="TIGR02098">
    <property type="entry name" value="MJ0042_CXXC"/>
    <property type="match status" value="1"/>
</dbReference>
<dbReference type="STRING" id="74348.SAMN04488523_104215"/>
<name>A0A1I1X1C2_9RHOB</name>
<keyword evidence="5" id="KW-1185">Reference proteome</keyword>
<proteinExistence type="predicted"/>
<feature type="compositionally biased region" description="Basic and acidic residues" evidence="1">
    <location>
        <begin position="132"/>
        <end position="145"/>
    </location>
</feature>
<feature type="domain" description="Zinc finger/thioredoxin putative" evidence="3">
    <location>
        <begin position="1"/>
        <end position="36"/>
    </location>
</feature>
<keyword evidence="2" id="KW-0472">Membrane</keyword>
<feature type="region of interest" description="Disordered" evidence="1">
    <location>
        <begin position="31"/>
        <end position="154"/>
    </location>
</feature>
<accession>A0A1I1X1C2</accession>
<protein>
    <submittedName>
        <fullName evidence="4">MJ0042 family finger-like domain-containing protein</fullName>
    </submittedName>
</protein>
<feature type="transmembrane region" description="Helical" evidence="2">
    <location>
        <begin position="204"/>
        <end position="222"/>
    </location>
</feature>
<dbReference type="Pfam" id="PF13717">
    <property type="entry name" value="Zn_ribbon_4"/>
    <property type="match status" value="1"/>
</dbReference>
<keyword evidence="2" id="KW-1133">Transmembrane helix</keyword>
<sequence length="273" mass="29945">MRLTCPNCDAQYEVPDEVVPEAGRDVQCSNCGQTWFQHHPDHAPADEDDAQVEPDAPAPDEETSPPPPPVRHAEEAPQRRQLDPAVADILRQEAEAEHEARRKRQSEPLESQPDLGLDTADQPEDAAQANRRSLEAQERMARMRGEAAPGSDAAVAAVSSRRALLPDIEEINSTLRKDDDRSSGDAHVHGAVDSGLKSNRRRGFWLGFLVILALATVLALVYTNAPKLAQMAPQTDPYLSSFVTWVDQTRVTLNGHVKSLLTWLESIASQSDG</sequence>
<gene>
    <name evidence="4" type="ORF">SAMN04488523_104215</name>
</gene>
<dbReference type="InterPro" id="IPR011723">
    <property type="entry name" value="Znf/thioredoxin_put"/>
</dbReference>
<feature type="compositionally biased region" description="Acidic residues" evidence="1">
    <location>
        <begin position="46"/>
        <end position="63"/>
    </location>
</feature>
<organism evidence="4 5">
    <name type="scientific">Sulfitobacter brevis</name>
    <dbReference type="NCBI Taxonomy" id="74348"/>
    <lineage>
        <taxon>Bacteria</taxon>
        <taxon>Pseudomonadati</taxon>
        <taxon>Pseudomonadota</taxon>
        <taxon>Alphaproteobacteria</taxon>
        <taxon>Rhodobacterales</taxon>
        <taxon>Roseobacteraceae</taxon>
        <taxon>Sulfitobacter</taxon>
    </lineage>
</organism>
<reference evidence="4 5" key="1">
    <citation type="submission" date="2016-10" db="EMBL/GenBank/DDBJ databases">
        <authorList>
            <person name="de Groot N.N."/>
        </authorList>
    </citation>
    <scope>NUCLEOTIDE SEQUENCE [LARGE SCALE GENOMIC DNA]</scope>
    <source>
        <strain evidence="4 5">DSM 11443</strain>
    </source>
</reference>
<feature type="compositionally biased region" description="Basic and acidic residues" evidence="1">
    <location>
        <begin position="71"/>
        <end position="82"/>
    </location>
</feature>
<evidence type="ECO:0000313" key="5">
    <source>
        <dbReference type="Proteomes" id="UP000198977"/>
    </source>
</evidence>
<dbReference type="RefSeq" id="WP_093923136.1">
    <property type="nucleotide sequence ID" value="NZ_FOMW01000004.1"/>
</dbReference>
<dbReference type="AlphaFoldDB" id="A0A1I1X1C2"/>
<feature type="compositionally biased region" description="Basic and acidic residues" evidence="1">
    <location>
        <begin position="90"/>
        <end position="100"/>
    </location>
</feature>
<evidence type="ECO:0000256" key="1">
    <source>
        <dbReference type="SAM" id="MobiDB-lite"/>
    </source>
</evidence>
<keyword evidence="2" id="KW-0812">Transmembrane</keyword>